<protein>
    <submittedName>
        <fullName evidence="1">Uncharacterized protein</fullName>
    </submittedName>
</protein>
<reference evidence="1" key="1">
    <citation type="submission" date="2019-11" db="EMBL/GenBank/DDBJ databases">
        <title>Nori genome reveals adaptations in red seaweeds to the harsh intertidal environment.</title>
        <authorList>
            <person name="Wang D."/>
            <person name="Mao Y."/>
        </authorList>
    </citation>
    <scope>NUCLEOTIDE SEQUENCE</scope>
    <source>
        <tissue evidence="1">Gametophyte</tissue>
    </source>
</reference>
<comment type="caution">
    <text evidence="1">The sequence shown here is derived from an EMBL/GenBank/DDBJ whole genome shotgun (WGS) entry which is preliminary data.</text>
</comment>
<dbReference type="Proteomes" id="UP000798662">
    <property type="component" value="Chromosome 3"/>
</dbReference>
<accession>A0ACC3CJ62</accession>
<evidence type="ECO:0000313" key="2">
    <source>
        <dbReference type="Proteomes" id="UP000798662"/>
    </source>
</evidence>
<sequence>MGLLTILRKLKARQRHMRLLLLGLDNAGKTSVMHALLGTPPLGVDGEPTPIAPTVGFDIHTLTVGSPVSDSAAGTTASLSVPGGGDIGDGSAATNTIHVWDVGGQASIRPFWRNYFDATDGLLFVVDAADPARLPAAGRVMAQVCKEERLAGVPLCVLANKQDVPGAMDARSVAAALGLLGEEGRGAQGEEEGGVGLIGDKRHWMVFPCTAMGGGGGWRGDTPVEGGGGGNGALPLPTGATADRVDLAVRGLAEGVGWLVADVSARLFEGL</sequence>
<name>A0ACC3CJ62_PYRYE</name>
<evidence type="ECO:0000313" key="1">
    <source>
        <dbReference type="EMBL" id="KAK1869990.1"/>
    </source>
</evidence>
<keyword evidence="2" id="KW-1185">Reference proteome</keyword>
<proteinExistence type="predicted"/>
<gene>
    <name evidence="1" type="ORF">I4F81_012455</name>
</gene>
<dbReference type="EMBL" id="CM020620">
    <property type="protein sequence ID" value="KAK1869990.1"/>
    <property type="molecule type" value="Genomic_DNA"/>
</dbReference>
<organism evidence="1 2">
    <name type="scientific">Pyropia yezoensis</name>
    <name type="common">Susabi-nori</name>
    <name type="synonym">Porphyra yezoensis</name>
    <dbReference type="NCBI Taxonomy" id="2788"/>
    <lineage>
        <taxon>Eukaryota</taxon>
        <taxon>Rhodophyta</taxon>
        <taxon>Bangiophyceae</taxon>
        <taxon>Bangiales</taxon>
        <taxon>Bangiaceae</taxon>
        <taxon>Pyropia</taxon>
    </lineage>
</organism>